<feature type="transmembrane region" description="Helical" evidence="1">
    <location>
        <begin position="70"/>
        <end position="91"/>
    </location>
</feature>
<dbReference type="AlphaFoldDB" id="A0A3A4KMB4"/>
<evidence type="ECO:0000313" key="2">
    <source>
        <dbReference type="EMBL" id="RJO70676.1"/>
    </source>
</evidence>
<proteinExistence type="predicted"/>
<evidence type="ECO:0000256" key="1">
    <source>
        <dbReference type="SAM" id="Phobius"/>
    </source>
</evidence>
<evidence type="ECO:0000313" key="3">
    <source>
        <dbReference type="Proteomes" id="UP000266677"/>
    </source>
</evidence>
<feature type="transmembrane region" description="Helical" evidence="1">
    <location>
        <begin position="12"/>
        <end position="31"/>
    </location>
</feature>
<keyword evidence="3" id="KW-1185">Reference proteome</keyword>
<feature type="transmembrane region" description="Helical" evidence="1">
    <location>
        <begin position="103"/>
        <end position="122"/>
    </location>
</feature>
<keyword evidence="1" id="KW-1133">Transmembrane helix</keyword>
<keyword evidence="1" id="KW-0472">Membrane</keyword>
<accession>A0A3A4KMB4</accession>
<comment type="caution">
    <text evidence="2">The sequence shown here is derived from an EMBL/GenBank/DDBJ whole genome shotgun (WGS) entry which is preliminary data.</text>
</comment>
<dbReference type="Proteomes" id="UP000266677">
    <property type="component" value="Unassembled WGS sequence"/>
</dbReference>
<gene>
    <name evidence="2" type="ORF">D5S18_26060</name>
</gene>
<sequence length="225" mass="23859">MRAGPSGVKQTIFLAFGVSAGVLLAVSVPRVGRDPLWLLALLPAVWIVMIGMIVVSAWRMKTAVLGSRRSALGPVEYLAAVSAVAGSVLSIPGSAQTVRLAGGASLILALLMLTLMVVGYLIRWRRRIAASGLRARAVRARGVVISTGLEGFPATPNPKVVRLSVAFTDRAGTRRWLTPTALQVPAHPIAVDDEVAVWFDPEHPGDIARIVVEFDNGSSRIVRTG</sequence>
<dbReference type="EMBL" id="QZFU01000036">
    <property type="protein sequence ID" value="RJO70676.1"/>
    <property type="molecule type" value="Genomic_DNA"/>
</dbReference>
<protein>
    <recommendedName>
        <fullName evidence="4">DUF3592 domain-containing protein</fullName>
    </recommendedName>
</protein>
<organism evidence="2 3">
    <name type="scientific">Nocardia panacis</name>
    <dbReference type="NCBI Taxonomy" id="2340916"/>
    <lineage>
        <taxon>Bacteria</taxon>
        <taxon>Bacillati</taxon>
        <taxon>Actinomycetota</taxon>
        <taxon>Actinomycetes</taxon>
        <taxon>Mycobacteriales</taxon>
        <taxon>Nocardiaceae</taxon>
        <taxon>Nocardia</taxon>
    </lineage>
</organism>
<name>A0A3A4KMB4_9NOCA</name>
<keyword evidence="1" id="KW-0812">Transmembrane</keyword>
<feature type="transmembrane region" description="Helical" evidence="1">
    <location>
        <begin position="37"/>
        <end position="58"/>
    </location>
</feature>
<reference evidence="2 3" key="1">
    <citation type="submission" date="2018-09" db="EMBL/GenBank/DDBJ databases">
        <title>YIM PH21274 draft genome.</title>
        <authorList>
            <person name="Miao C."/>
        </authorList>
    </citation>
    <scope>NUCLEOTIDE SEQUENCE [LARGE SCALE GENOMIC DNA]</scope>
    <source>
        <strain evidence="2 3">YIM PH 21724</strain>
    </source>
</reference>
<evidence type="ECO:0008006" key="4">
    <source>
        <dbReference type="Google" id="ProtNLM"/>
    </source>
</evidence>